<evidence type="ECO:0000313" key="2">
    <source>
        <dbReference type="EMBL" id="CUN54768.1"/>
    </source>
</evidence>
<dbReference type="InterPro" id="IPR010982">
    <property type="entry name" value="Lambda_DNA-bd_dom_sf"/>
</dbReference>
<dbReference type="InterPro" id="IPR012296">
    <property type="entry name" value="Nuclease_put_TT1808"/>
</dbReference>
<evidence type="ECO:0000313" key="3">
    <source>
        <dbReference type="Proteomes" id="UP000095439"/>
    </source>
</evidence>
<dbReference type="PANTHER" id="PTHR34107:SF4">
    <property type="entry name" value="SLL1222 PROTEIN"/>
    <property type="match status" value="1"/>
</dbReference>
<dbReference type="CDD" id="cd00093">
    <property type="entry name" value="HTH_XRE"/>
    <property type="match status" value="1"/>
</dbReference>
<dbReference type="AlphaFoldDB" id="A0A173XWG3"/>
<dbReference type="Gene3D" id="3.90.1570.10">
    <property type="entry name" value="tt1808, chain A"/>
    <property type="match status" value="1"/>
</dbReference>
<dbReference type="SMART" id="SM00530">
    <property type="entry name" value="HTH_XRE"/>
    <property type="match status" value="1"/>
</dbReference>
<dbReference type="Gene3D" id="1.10.260.40">
    <property type="entry name" value="lambda repressor-like DNA-binding domains"/>
    <property type="match status" value="1"/>
</dbReference>
<name>A0A173XWG3_9FIRM</name>
<dbReference type="EMBL" id="CYYY01000002">
    <property type="protein sequence ID" value="CUN54768.1"/>
    <property type="molecule type" value="Genomic_DNA"/>
</dbReference>
<dbReference type="CDD" id="cd06260">
    <property type="entry name" value="DUF820-like"/>
    <property type="match status" value="1"/>
</dbReference>
<reference evidence="2 3" key="1">
    <citation type="submission" date="2015-09" db="EMBL/GenBank/DDBJ databases">
        <authorList>
            <consortium name="Pathogen Informatics"/>
        </authorList>
    </citation>
    <scope>NUCLEOTIDE SEQUENCE [LARGE SCALE GENOMIC DNA]</scope>
    <source>
        <strain evidence="2 3">2789STDY5608866</strain>
    </source>
</reference>
<dbReference type="SUPFAM" id="SSF52980">
    <property type="entry name" value="Restriction endonuclease-like"/>
    <property type="match status" value="1"/>
</dbReference>
<dbReference type="InterPro" id="IPR011335">
    <property type="entry name" value="Restrct_endonuc-II-like"/>
</dbReference>
<accession>A0A173XWG3</accession>
<evidence type="ECO:0000259" key="1">
    <source>
        <dbReference type="PROSITE" id="PS50943"/>
    </source>
</evidence>
<gene>
    <name evidence="2" type="ORF">ERS852423_00802</name>
</gene>
<dbReference type="PANTHER" id="PTHR34107">
    <property type="entry name" value="SLL0198 PROTEIN-RELATED"/>
    <property type="match status" value="1"/>
</dbReference>
<dbReference type="SUPFAM" id="SSF47413">
    <property type="entry name" value="lambda repressor-like DNA-binding domains"/>
    <property type="match status" value="1"/>
</dbReference>
<dbReference type="RefSeq" id="WP_055180735.1">
    <property type="nucleotide sequence ID" value="NZ_CABIWY010000002.1"/>
</dbReference>
<feature type="domain" description="HTH cro/C1-type" evidence="1">
    <location>
        <begin position="6"/>
        <end position="54"/>
    </location>
</feature>
<proteinExistence type="predicted"/>
<organism evidence="2 3">
    <name type="scientific">Dorea longicatena</name>
    <dbReference type="NCBI Taxonomy" id="88431"/>
    <lineage>
        <taxon>Bacteria</taxon>
        <taxon>Bacillati</taxon>
        <taxon>Bacillota</taxon>
        <taxon>Clostridia</taxon>
        <taxon>Lachnospirales</taxon>
        <taxon>Lachnospiraceae</taxon>
        <taxon>Dorea</taxon>
    </lineage>
</organism>
<dbReference type="GO" id="GO:0003677">
    <property type="term" value="F:DNA binding"/>
    <property type="evidence" value="ECO:0007669"/>
    <property type="project" value="InterPro"/>
</dbReference>
<dbReference type="PROSITE" id="PS50943">
    <property type="entry name" value="HTH_CROC1"/>
    <property type="match status" value="1"/>
</dbReference>
<dbReference type="Pfam" id="PF05685">
    <property type="entry name" value="Uma2"/>
    <property type="match status" value="1"/>
</dbReference>
<dbReference type="Pfam" id="PF01381">
    <property type="entry name" value="HTH_3"/>
    <property type="match status" value="1"/>
</dbReference>
<protein>
    <submittedName>
        <fullName evidence="2">Uncharacterized protein conserved in cyanobacteria</fullName>
    </submittedName>
</protein>
<sequence length="263" mass="30490">MNIQEMKEKKKEKGYTNEQIAELSGVPLGTVQKIFGGTTTSPRYDTLKALEKIFLPMERERYYASVVKDASAAYTVKRQGEYTVEDYYALPDEQRAELIDGVLYDMASPETLHQMVGGYIYARFLEFISKNKGNCIPLIAPLDVQLDCDNKTIVEPDVMIVCDRDKLYKNRIYGAPDFILEVLSKSTRRRDMVIKLQKYANAGVKEYWMVDIEGRRVFVYIFDEENYPVIYGFDSKVSVYIWGGQCEIDFSEVYNYIRFLIES</sequence>
<dbReference type="Proteomes" id="UP000095439">
    <property type="component" value="Unassembled WGS sequence"/>
</dbReference>
<dbReference type="InterPro" id="IPR008538">
    <property type="entry name" value="Uma2"/>
</dbReference>
<dbReference type="InterPro" id="IPR001387">
    <property type="entry name" value="Cro/C1-type_HTH"/>
</dbReference>